<accession>A0A292PKT2</accession>
<evidence type="ECO:0000313" key="1">
    <source>
        <dbReference type="EMBL" id="CUS08272.1"/>
    </source>
</evidence>
<organism evidence="1 2">
    <name type="scientific">Tuber aestivum</name>
    <name type="common">summer truffle</name>
    <dbReference type="NCBI Taxonomy" id="59557"/>
    <lineage>
        <taxon>Eukaryota</taxon>
        <taxon>Fungi</taxon>
        <taxon>Dikarya</taxon>
        <taxon>Ascomycota</taxon>
        <taxon>Pezizomycotina</taxon>
        <taxon>Pezizomycetes</taxon>
        <taxon>Pezizales</taxon>
        <taxon>Tuberaceae</taxon>
        <taxon>Tuber</taxon>
    </lineage>
</organism>
<reference evidence="1" key="1">
    <citation type="submission" date="2015-10" db="EMBL/GenBank/DDBJ databases">
        <authorList>
            <person name="Regsiter A."/>
            <person name="william w."/>
        </authorList>
    </citation>
    <scope>NUCLEOTIDE SEQUENCE</scope>
    <source>
        <strain evidence="1">Montdore</strain>
    </source>
</reference>
<evidence type="ECO:0008006" key="3">
    <source>
        <dbReference type="Google" id="ProtNLM"/>
    </source>
</evidence>
<dbReference type="AlphaFoldDB" id="A0A292PKT2"/>
<keyword evidence="2" id="KW-1185">Reference proteome</keyword>
<sequence>MTCGSRNSMIDTTSGEFGCKSGWCFKCGVTWKQCECSDRDDGHLARRAEELAMRGTPPIANQTAVANLVGRYRSNLQVNRERQHVFWMEVSRWKSPVQDVLL</sequence>
<protein>
    <recommendedName>
        <fullName evidence="3">IBR domain-containing protein</fullName>
    </recommendedName>
</protein>
<evidence type="ECO:0000313" key="2">
    <source>
        <dbReference type="Proteomes" id="UP001412239"/>
    </source>
</evidence>
<dbReference type="EMBL" id="LN891142">
    <property type="protein sequence ID" value="CUS08272.1"/>
    <property type="molecule type" value="Genomic_DNA"/>
</dbReference>
<dbReference type="Proteomes" id="UP001412239">
    <property type="component" value="Unassembled WGS sequence"/>
</dbReference>
<gene>
    <name evidence="1" type="ORF">GSTUAT00007665001</name>
</gene>
<proteinExistence type="predicted"/>
<name>A0A292PKT2_9PEZI</name>